<evidence type="ECO:0000313" key="5">
    <source>
        <dbReference type="Proteomes" id="UP000070449"/>
    </source>
</evidence>
<dbReference type="InterPro" id="IPR047589">
    <property type="entry name" value="DUF11_rpt"/>
</dbReference>
<dbReference type="STRING" id="1617427.UZ20_WS6002000300"/>
<feature type="chain" id="PRO_5007474137" description="DUF11 domain-containing protein" evidence="2">
    <location>
        <begin position="28"/>
        <end position="932"/>
    </location>
</feature>
<accession>A0A136KJX6</accession>
<sequence>MKIKKTVTAIVISCLLLSLFPIQKTEATVGECVIGTVCAYKDVYDFQTSTYHPEIANGVELEQNIFRIGIWNTSGSPIHNVRVHDVLPSGLTYIPTTVVVAGYTGTYNDQDLFNGTGINFGTVANSGSIQLNFLVRVDDLPEGNYTLTNNATITWDGGSISDTASVYVEAQDPPVNEGILLVNEINHAPRADYSAGSSYALKNRTAVNADDQWIEVFIRQNGLDLSDSRWEMTITNNGGSTDTRNLLTIGSSYEYFGSGSVTNTVNGAYLLLANPYLEISNDAIISIKYNGITVDDMTVSGSNTGLLDETIGRNESSTDTNSNSDFSRNHGTPGRANEQRSQARYEAEIYIDSQAGNERGIDVIDAGASRGIAKKLEPAFDLAGNIMNVSSSAQNAAGYYKAILRLKAENADLNSSDHFAEFNINYDNGTGGYHTIGYAIRGRDIVSNGVYQNFEIEFRKGPSTTNSVFELSFIPSAGTTVIVDYIEVAPFSPNNSLPRVYEAENMHFKTGYRADDAGTAVAFGPKSEANADSFMSFGPFTASHITGIGSGQFLATYRMRFANITGSASDLAVRIDVHNKATGIYRERFLRVADLSGSYKDFEISFPATGQGSIEFRVINLGAADIYFDKVTVTSTSSASISYEAESDFEYPIAPVATLINAGASGTQEVKADTAINAEGFLIRGPHAFDQTETSKYYEASFRLRTDSPASGNSLPAALLFIRNIDTGQILTSQIVHANTLVEDYRSFKLVFNSPIEGRLSYEVYFLRTTNVIADNVVVTELPGNPNPRVSQAEQLRRWNNNGSIVEDSKASNSIGHTSGYAVQALSGINNNQVVLFSDSQEVFPSGNYEAKFHVRGTLSGGSSQDIAYLEVWNEFGHLNYYPLKESELDTEYGVFTVPFTKVSNGRIYFKVFYRGGLSNSMLIDKIEVNML</sequence>
<dbReference type="NCBIfam" id="TIGR01451">
    <property type="entry name" value="B_ant_repeat"/>
    <property type="match status" value="1"/>
</dbReference>
<protein>
    <recommendedName>
        <fullName evidence="3">DUF11 domain-containing protein</fullName>
    </recommendedName>
</protein>
<dbReference type="EMBL" id="JYPD01000012">
    <property type="protein sequence ID" value="KXK09732.1"/>
    <property type="molecule type" value="Genomic_DNA"/>
</dbReference>
<organism evidence="4 5">
    <name type="scientific">candidate division WS6 bacterium OLB21</name>
    <dbReference type="NCBI Taxonomy" id="1617427"/>
    <lineage>
        <taxon>Bacteria</taxon>
        <taxon>Candidatus Dojkabacteria</taxon>
    </lineage>
</organism>
<feature type="domain" description="DUF11" evidence="3">
    <location>
        <begin position="63"/>
        <end position="155"/>
    </location>
</feature>
<evidence type="ECO:0000313" key="4">
    <source>
        <dbReference type="EMBL" id="KXK09732.1"/>
    </source>
</evidence>
<feature type="signal peptide" evidence="2">
    <location>
        <begin position="1"/>
        <end position="27"/>
    </location>
</feature>
<proteinExistence type="predicted"/>
<dbReference type="SUPFAM" id="SSF49401">
    <property type="entry name" value="Bacterial adhesins"/>
    <property type="match status" value="1"/>
</dbReference>
<dbReference type="InterPro" id="IPR008966">
    <property type="entry name" value="Adhesion_dom_sf"/>
</dbReference>
<evidence type="ECO:0000259" key="3">
    <source>
        <dbReference type="Pfam" id="PF01345"/>
    </source>
</evidence>
<dbReference type="AlphaFoldDB" id="A0A136KJX6"/>
<gene>
    <name evidence="4" type="ORF">UZ20_WS6002000300</name>
</gene>
<feature type="region of interest" description="Disordered" evidence="1">
    <location>
        <begin position="307"/>
        <end position="342"/>
    </location>
</feature>
<reference evidence="4 5" key="1">
    <citation type="submission" date="2015-02" db="EMBL/GenBank/DDBJ databases">
        <title>Improved understanding of the partial-nitritation anammox process through 23 genomes representing the majority of the microbial community.</title>
        <authorList>
            <person name="Speth D.R."/>
            <person name="In T Zandt M."/>
            <person name="Guerrero Cruz S."/>
            <person name="Jetten M.S."/>
            <person name="Dutilh B.E."/>
        </authorList>
    </citation>
    <scope>NUCLEOTIDE SEQUENCE [LARGE SCALE GENOMIC DNA]</scope>
    <source>
        <strain evidence="4">OLB21</strain>
    </source>
</reference>
<evidence type="ECO:0000256" key="1">
    <source>
        <dbReference type="SAM" id="MobiDB-lite"/>
    </source>
</evidence>
<comment type="caution">
    <text evidence="4">The sequence shown here is derived from an EMBL/GenBank/DDBJ whole genome shotgun (WGS) entry which is preliminary data.</text>
</comment>
<dbReference type="InterPro" id="IPR001434">
    <property type="entry name" value="OmcB-like_DUF11"/>
</dbReference>
<dbReference type="Pfam" id="PF01345">
    <property type="entry name" value="DUF11"/>
    <property type="match status" value="1"/>
</dbReference>
<dbReference type="Gene3D" id="2.60.120.260">
    <property type="entry name" value="Galactose-binding domain-like"/>
    <property type="match status" value="1"/>
</dbReference>
<keyword evidence="2" id="KW-0732">Signal</keyword>
<evidence type="ECO:0000256" key="2">
    <source>
        <dbReference type="SAM" id="SignalP"/>
    </source>
</evidence>
<dbReference type="Proteomes" id="UP000070449">
    <property type="component" value="Unassembled WGS sequence"/>
</dbReference>
<name>A0A136KJX6_9BACT</name>